<dbReference type="SUPFAM" id="SSF52266">
    <property type="entry name" value="SGNH hydrolase"/>
    <property type="match status" value="1"/>
</dbReference>
<dbReference type="AlphaFoldDB" id="A0A210QPS2"/>
<dbReference type="Proteomes" id="UP000242188">
    <property type="component" value="Unassembled WGS sequence"/>
</dbReference>
<evidence type="ECO:0008006" key="3">
    <source>
        <dbReference type="Google" id="ProtNLM"/>
    </source>
</evidence>
<reference evidence="1 2" key="1">
    <citation type="journal article" date="2017" name="Nat. Ecol. Evol.">
        <title>Scallop genome provides insights into evolution of bilaterian karyotype and development.</title>
        <authorList>
            <person name="Wang S."/>
            <person name="Zhang J."/>
            <person name="Jiao W."/>
            <person name="Li J."/>
            <person name="Xun X."/>
            <person name="Sun Y."/>
            <person name="Guo X."/>
            <person name="Huan P."/>
            <person name="Dong B."/>
            <person name="Zhang L."/>
            <person name="Hu X."/>
            <person name="Sun X."/>
            <person name="Wang J."/>
            <person name="Zhao C."/>
            <person name="Wang Y."/>
            <person name="Wang D."/>
            <person name="Huang X."/>
            <person name="Wang R."/>
            <person name="Lv J."/>
            <person name="Li Y."/>
            <person name="Zhang Z."/>
            <person name="Liu B."/>
            <person name="Lu W."/>
            <person name="Hui Y."/>
            <person name="Liang J."/>
            <person name="Zhou Z."/>
            <person name="Hou R."/>
            <person name="Li X."/>
            <person name="Liu Y."/>
            <person name="Li H."/>
            <person name="Ning X."/>
            <person name="Lin Y."/>
            <person name="Zhao L."/>
            <person name="Xing Q."/>
            <person name="Dou J."/>
            <person name="Li Y."/>
            <person name="Mao J."/>
            <person name="Guo H."/>
            <person name="Dou H."/>
            <person name="Li T."/>
            <person name="Mu C."/>
            <person name="Jiang W."/>
            <person name="Fu Q."/>
            <person name="Fu X."/>
            <person name="Miao Y."/>
            <person name="Liu J."/>
            <person name="Yu Q."/>
            <person name="Li R."/>
            <person name="Liao H."/>
            <person name="Li X."/>
            <person name="Kong Y."/>
            <person name="Jiang Z."/>
            <person name="Chourrout D."/>
            <person name="Li R."/>
            <person name="Bao Z."/>
        </authorList>
    </citation>
    <scope>NUCLEOTIDE SEQUENCE [LARGE SCALE GENOMIC DNA]</scope>
    <source>
        <strain evidence="1 2">PY_sf001</strain>
    </source>
</reference>
<sequence length="119" mass="13743">MNPDIVAIQLRGNDIAATSSPNDIFQTLLELQTDLQTADIKEVYFAGKVARGNFGKSPGLTATSFDKQRNKINRLMKTRLNYIKLRVKFQQDYDRDLVHFNNSGLRTQFLSLRRPFFRC</sequence>
<comment type="caution">
    <text evidence="1">The sequence shown here is derived from an EMBL/GenBank/DDBJ whole genome shotgun (WGS) entry which is preliminary data.</text>
</comment>
<keyword evidence="2" id="KW-1185">Reference proteome</keyword>
<organism evidence="1 2">
    <name type="scientific">Mizuhopecten yessoensis</name>
    <name type="common">Japanese scallop</name>
    <name type="synonym">Patinopecten yessoensis</name>
    <dbReference type="NCBI Taxonomy" id="6573"/>
    <lineage>
        <taxon>Eukaryota</taxon>
        <taxon>Metazoa</taxon>
        <taxon>Spiralia</taxon>
        <taxon>Lophotrochozoa</taxon>
        <taxon>Mollusca</taxon>
        <taxon>Bivalvia</taxon>
        <taxon>Autobranchia</taxon>
        <taxon>Pteriomorphia</taxon>
        <taxon>Pectinida</taxon>
        <taxon>Pectinoidea</taxon>
        <taxon>Pectinidae</taxon>
        <taxon>Mizuhopecten</taxon>
    </lineage>
</organism>
<name>A0A210QPS2_MIZYE</name>
<evidence type="ECO:0000313" key="2">
    <source>
        <dbReference type="Proteomes" id="UP000242188"/>
    </source>
</evidence>
<dbReference type="OrthoDB" id="269227at2759"/>
<evidence type="ECO:0000313" key="1">
    <source>
        <dbReference type="EMBL" id="OWF50698.1"/>
    </source>
</evidence>
<dbReference type="EMBL" id="NEDP02002501">
    <property type="protein sequence ID" value="OWF50698.1"/>
    <property type="molecule type" value="Genomic_DNA"/>
</dbReference>
<proteinExistence type="predicted"/>
<protein>
    <recommendedName>
        <fullName evidence="3">SGNH hydrolase-type esterase domain-containing protein</fullName>
    </recommendedName>
</protein>
<accession>A0A210QPS2</accession>
<gene>
    <name evidence="1" type="ORF">KP79_PYT24699</name>
</gene>